<comment type="caution">
    <text evidence="1">The sequence shown here is derived from an EMBL/GenBank/DDBJ whole genome shotgun (WGS) entry which is preliminary data.</text>
</comment>
<dbReference type="Proteomes" id="UP000615446">
    <property type="component" value="Unassembled WGS sequence"/>
</dbReference>
<name>A0A8H3QTV5_9GLOM</name>
<dbReference type="AlphaFoldDB" id="A0A8H3QTV5"/>
<reference evidence="1" key="1">
    <citation type="submission" date="2019-10" db="EMBL/GenBank/DDBJ databases">
        <title>Conservation and host-specific expression of non-tandemly repeated heterogenous ribosome RNA gene in arbuscular mycorrhizal fungi.</title>
        <authorList>
            <person name="Maeda T."/>
            <person name="Kobayashi Y."/>
            <person name="Nakagawa T."/>
            <person name="Ezawa T."/>
            <person name="Yamaguchi K."/>
            <person name="Bino T."/>
            <person name="Nishimoto Y."/>
            <person name="Shigenobu S."/>
            <person name="Kawaguchi M."/>
        </authorList>
    </citation>
    <scope>NUCLEOTIDE SEQUENCE</scope>
    <source>
        <strain evidence="1">HR1</strain>
    </source>
</reference>
<gene>
    <name evidence="1" type="ORF">RCL2_001854900</name>
</gene>
<evidence type="ECO:0000313" key="1">
    <source>
        <dbReference type="EMBL" id="GES91746.1"/>
    </source>
</evidence>
<organism evidence="1 2">
    <name type="scientific">Rhizophagus clarus</name>
    <dbReference type="NCBI Taxonomy" id="94130"/>
    <lineage>
        <taxon>Eukaryota</taxon>
        <taxon>Fungi</taxon>
        <taxon>Fungi incertae sedis</taxon>
        <taxon>Mucoromycota</taxon>
        <taxon>Glomeromycotina</taxon>
        <taxon>Glomeromycetes</taxon>
        <taxon>Glomerales</taxon>
        <taxon>Glomeraceae</taxon>
        <taxon>Rhizophagus</taxon>
    </lineage>
</organism>
<evidence type="ECO:0000313" key="2">
    <source>
        <dbReference type="Proteomes" id="UP000615446"/>
    </source>
</evidence>
<accession>A0A8H3QTV5</accession>
<dbReference type="EMBL" id="BLAL01000206">
    <property type="protein sequence ID" value="GES91746.1"/>
    <property type="molecule type" value="Genomic_DNA"/>
</dbReference>
<protein>
    <submittedName>
        <fullName evidence="1">Uncharacterized protein</fullName>
    </submittedName>
</protein>
<sequence>MHLSCQHQILFNNIFLNFIYNCLSASHQQCHVHFANKAFVGQRYQNYYQYQSASTDGNGTSTNIAADDIYTTNYNSEGSYNTKE</sequence>
<proteinExistence type="predicted"/>